<proteinExistence type="predicted"/>
<protein>
    <submittedName>
        <fullName evidence="1">Uncharacterized protein</fullName>
    </submittedName>
</protein>
<evidence type="ECO:0000313" key="1">
    <source>
        <dbReference type="EnsemblPlants" id="EMT17268"/>
    </source>
</evidence>
<dbReference type="AlphaFoldDB" id="R7W806"/>
<sequence>MAGSLSRIVNPRKHLFYPSTAHAQQHQIQQQQKAKTKAKAMAEKEVTSEAWSESTEEENYNGVLKLPAAKLRVNTSPQLRTTTFDFLPFYGGTGGGRGEERILGVDGNGNAVLCDADTGIIAIMPSLDKPKGWDPISLCVTHSTDATADTTCPDTGHDPDHPDALYVMDGEGRSFEALVYGDPDPPPPHEYMDYIDRNRWVWHWRPLPPPPIMVDGRGGGSISVESYALLNGHGGDENASNSNSSSTICVSFNNNSCRERSAHKSAPTGGTYCFDTGTGKWAKAGDWMLPFWYRALHVPELGEGLLFGFQKTGLSVQPRRFCAVDVSGAMRMDGSAPVLRHAWVDVDPPPRWDLQHYSAVYLGEGRFCIHRSFDIMALVHGQGGEEDASSSNDTICVSFNTDSHDERPDLTPLSGTYCFNTRTGEWTKAGDWKLPFWSRALHVPELGSDLLFGFENTYFHIHSCFSAVDVSGARRMDGSAPALRHAWVEIDPPSGWHEQDRSMVYLGDGKFCIHRSFDIMETYGWSSGHEERVDTVVLLTGVEVVREGSRLRMVKHKSKRLDTYIDSIL</sequence>
<dbReference type="Pfam" id="PF07893">
    <property type="entry name" value="DUF1668"/>
    <property type="match status" value="2"/>
</dbReference>
<organism evidence="1">
    <name type="scientific">Aegilops tauschii</name>
    <name type="common">Tausch's goatgrass</name>
    <name type="synonym">Aegilops squarrosa</name>
    <dbReference type="NCBI Taxonomy" id="37682"/>
    <lineage>
        <taxon>Eukaryota</taxon>
        <taxon>Viridiplantae</taxon>
        <taxon>Streptophyta</taxon>
        <taxon>Embryophyta</taxon>
        <taxon>Tracheophyta</taxon>
        <taxon>Spermatophyta</taxon>
        <taxon>Magnoliopsida</taxon>
        <taxon>Liliopsida</taxon>
        <taxon>Poales</taxon>
        <taxon>Poaceae</taxon>
        <taxon>BOP clade</taxon>
        <taxon>Pooideae</taxon>
        <taxon>Triticodae</taxon>
        <taxon>Triticeae</taxon>
        <taxon>Triticinae</taxon>
        <taxon>Aegilops</taxon>
    </lineage>
</organism>
<dbReference type="EnsemblPlants" id="EMT17268">
    <property type="protein sequence ID" value="EMT17268"/>
    <property type="gene ID" value="F775_43338"/>
</dbReference>
<dbReference type="PANTHER" id="PTHR33085:SF145">
    <property type="entry name" value="OS05G0302200 PROTEIN"/>
    <property type="match status" value="1"/>
</dbReference>
<dbReference type="ExpressionAtlas" id="R7W806">
    <property type="expression patterns" value="baseline"/>
</dbReference>
<dbReference type="InterPro" id="IPR012871">
    <property type="entry name" value="DUF1668_ORYSA"/>
</dbReference>
<reference evidence="1" key="1">
    <citation type="submission" date="2015-06" db="UniProtKB">
        <authorList>
            <consortium name="EnsemblPlants"/>
        </authorList>
    </citation>
    <scope>IDENTIFICATION</scope>
</reference>
<accession>R7W806</accession>
<dbReference type="PANTHER" id="PTHR33085">
    <property type="entry name" value="OS12G0113100 PROTEIN-RELATED"/>
    <property type="match status" value="1"/>
</dbReference>
<name>R7W806_AEGTA</name>